<dbReference type="SUPFAM" id="SSF50974">
    <property type="entry name" value="Nitrous oxide reductase, N-terminal domain"/>
    <property type="match status" value="1"/>
</dbReference>
<dbReference type="Proteomes" id="UP000054623">
    <property type="component" value="Unassembled WGS sequence"/>
</dbReference>
<dbReference type="OMA" id="IMVEEFP"/>
<dbReference type="InterPro" id="IPR051200">
    <property type="entry name" value="Host-pathogen_enzymatic-act"/>
</dbReference>
<evidence type="ECO:0000313" key="2">
    <source>
        <dbReference type="EMBL" id="KTE92814.1"/>
    </source>
</evidence>
<dbReference type="OrthoDB" id="1798382at2"/>
<dbReference type="EMBL" id="LOCK01000011">
    <property type="protein sequence ID" value="KTE92814.1"/>
    <property type="molecule type" value="Genomic_DNA"/>
</dbReference>
<sequence>MAILTTGVIENPTVAGQKQTATLSVRYRNTGHLPAVIQIWGYYLQGSNKVEYVVDSITLASGVVKDTQHYAQFDALEFRFMITSQDVKLKVWGKNVSGTMTAIYPVRPVDPISSGQIHEQGKKATENQLYAIHPERNSVDVLDKSTRAPIMTIPVGINPQGMGINPLTGRVYVSNHGSNTVTVIDGSTNTVIATVLVGASPAEIRVDSKSNRIYVTNQGSGTVSVINGTTHTVMSTLKK</sequence>
<dbReference type="PANTHER" id="PTHR47197:SF3">
    <property type="entry name" value="DIHYDRO-HEME D1 DEHYDROGENASE"/>
    <property type="match status" value="1"/>
</dbReference>
<accession>A0A098B717</accession>
<dbReference type="AlphaFoldDB" id="A0A098B717"/>
<evidence type="ECO:0000313" key="3">
    <source>
        <dbReference type="Proteomes" id="UP000054623"/>
    </source>
</evidence>
<dbReference type="InterPro" id="IPR015943">
    <property type="entry name" value="WD40/YVTN_repeat-like_dom_sf"/>
</dbReference>
<proteinExistence type="predicted"/>
<evidence type="ECO:0000313" key="1">
    <source>
        <dbReference type="EMBL" id="CDX04688.1"/>
    </source>
</evidence>
<dbReference type="PATRIC" id="fig|49338.4.peg.5166"/>
<dbReference type="Gene3D" id="2.130.10.10">
    <property type="entry name" value="YVTN repeat-like/Quinoprotein amine dehydrogenase"/>
    <property type="match status" value="1"/>
</dbReference>
<gene>
    <name evidence="2" type="ORF">AT727_18010</name>
    <name evidence="1" type="ORF">DPCES_4802</name>
</gene>
<reference evidence="2 3" key="2">
    <citation type="submission" date="2015-12" db="EMBL/GenBank/DDBJ databases">
        <title>Draft Genome Sequence of Desulfitobacterium hafniense Strain DH, a Sulfate-reducing Bacterium Isolated from Paddy Soils.</title>
        <authorList>
            <person name="Bao P."/>
            <person name="Zhang X."/>
            <person name="Li G."/>
        </authorList>
    </citation>
    <scope>NUCLEOTIDE SEQUENCE [LARGE SCALE GENOMIC DNA]</scope>
    <source>
        <strain evidence="2 3">DH</strain>
    </source>
</reference>
<dbReference type="RefSeq" id="WP_005807849.1">
    <property type="nucleotide sequence ID" value="NZ_CABKQQ010000004.1"/>
</dbReference>
<dbReference type="InterPro" id="IPR011045">
    <property type="entry name" value="N2O_reductase_N"/>
</dbReference>
<protein>
    <submittedName>
        <fullName evidence="1">40-residue YVTN beta-propeller repeat protein</fullName>
    </submittedName>
</protein>
<organism evidence="1">
    <name type="scientific">Desulfitobacterium hafniense</name>
    <name type="common">Desulfitobacterium frappieri</name>
    <dbReference type="NCBI Taxonomy" id="49338"/>
    <lineage>
        <taxon>Bacteria</taxon>
        <taxon>Bacillati</taxon>
        <taxon>Bacillota</taxon>
        <taxon>Clostridia</taxon>
        <taxon>Eubacteriales</taxon>
        <taxon>Desulfitobacteriaceae</taxon>
        <taxon>Desulfitobacterium</taxon>
    </lineage>
</organism>
<dbReference type="InterPro" id="IPR011964">
    <property type="entry name" value="YVTN_b-propeller_repeat"/>
</dbReference>
<dbReference type="PANTHER" id="PTHR47197">
    <property type="entry name" value="PROTEIN NIRF"/>
    <property type="match status" value="1"/>
</dbReference>
<dbReference type="EMBL" id="LK996017">
    <property type="protein sequence ID" value="CDX04688.1"/>
    <property type="molecule type" value="Genomic_DNA"/>
</dbReference>
<dbReference type="NCBIfam" id="TIGR02276">
    <property type="entry name" value="beta_rpt_yvtn"/>
    <property type="match status" value="2"/>
</dbReference>
<name>A0A098B717_DESHA</name>
<reference evidence="1" key="1">
    <citation type="submission" date="2014-07" db="EMBL/GenBank/DDBJ databases">
        <authorList>
            <person name="Hornung V.Bastian."/>
        </authorList>
    </citation>
    <scope>NUCLEOTIDE SEQUENCE</scope>
    <source>
        <strain evidence="1">PCE-S</strain>
    </source>
</reference>